<reference evidence="1 2" key="1">
    <citation type="submission" date="2015-05" db="EMBL/GenBank/DDBJ databases">
        <title>Genome sequencing and analysis of members of genus Stenotrophomonas.</title>
        <authorList>
            <person name="Patil P.P."/>
            <person name="Midha S."/>
            <person name="Patil P.B."/>
        </authorList>
    </citation>
    <scope>NUCLEOTIDE SEQUENCE [LARGE SCALE GENOMIC DNA]</scope>
    <source>
        <strain evidence="1 2">DSM 24757</strain>
    </source>
</reference>
<organism evidence="1 2">
    <name type="scientific">Stenotrophomonas ginsengisoli</name>
    <dbReference type="NCBI Taxonomy" id="336566"/>
    <lineage>
        <taxon>Bacteria</taxon>
        <taxon>Pseudomonadati</taxon>
        <taxon>Pseudomonadota</taxon>
        <taxon>Gammaproteobacteria</taxon>
        <taxon>Lysobacterales</taxon>
        <taxon>Lysobacteraceae</taxon>
        <taxon>Stenotrophomonas</taxon>
    </lineage>
</organism>
<evidence type="ECO:0000313" key="2">
    <source>
        <dbReference type="Proteomes" id="UP000050956"/>
    </source>
</evidence>
<dbReference type="AlphaFoldDB" id="A0A0R0DC42"/>
<dbReference type="PATRIC" id="fig|336566.3.peg.1643"/>
<dbReference type="Proteomes" id="UP000050956">
    <property type="component" value="Unassembled WGS sequence"/>
</dbReference>
<comment type="caution">
    <text evidence="1">The sequence shown here is derived from an EMBL/GenBank/DDBJ whole genome shotgun (WGS) entry which is preliminary data.</text>
</comment>
<name>A0A0R0DC42_9GAMM</name>
<dbReference type="EMBL" id="LDJM01000027">
    <property type="protein sequence ID" value="KRG75783.1"/>
    <property type="molecule type" value="Genomic_DNA"/>
</dbReference>
<protein>
    <submittedName>
        <fullName evidence="1">Uncharacterized protein</fullName>
    </submittedName>
</protein>
<gene>
    <name evidence="1" type="ORF">ABB30_11105</name>
</gene>
<keyword evidence="2" id="KW-1185">Reference proteome</keyword>
<proteinExistence type="predicted"/>
<evidence type="ECO:0000313" key="1">
    <source>
        <dbReference type="EMBL" id="KRG75783.1"/>
    </source>
</evidence>
<accession>A0A0R0DC42</accession>
<sequence length="202" mass="21923">MTGNGKMVSSLNRLTRMPAFLIPLPGWQHTANTATIALLQSWGVDCAQDRPIPVAGIILQPKAEHHLTLANTALVAELQRALRGDVHAWLQQRWQAGDTRILPTGQLTLLHKRPDRAPHGTGSWSLVEAVIVPGQEAFTRQLEHRLGRQLPRPPAHVTTHVAGRLLGIGLPRTRLFSRYAGAAARAAKSADSMTPIAPRAGT</sequence>
<dbReference type="STRING" id="336566.ABB30_11105"/>